<protein>
    <submittedName>
        <fullName evidence="5">Helix-turn-helix domain-containing protein</fullName>
    </submittedName>
</protein>
<dbReference type="AlphaFoldDB" id="A0A6N9TF63"/>
<dbReference type="InterPro" id="IPR037923">
    <property type="entry name" value="HTH-like"/>
</dbReference>
<keyword evidence="6" id="KW-1185">Reference proteome</keyword>
<dbReference type="InterPro" id="IPR009057">
    <property type="entry name" value="Homeodomain-like_sf"/>
</dbReference>
<reference evidence="5 6" key="1">
    <citation type="submission" date="2020-01" db="EMBL/GenBank/DDBJ databases">
        <title>Genomes of bacteria type strains.</title>
        <authorList>
            <person name="Chen J."/>
            <person name="Zhu S."/>
            <person name="Yang J."/>
        </authorList>
    </citation>
    <scope>NUCLEOTIDE SEQUENCE [LARGE SCALE GENOMIC DNA]</scope>
    <source>
        <strain evidence="5 6">LMG 24078</strain>
    </source>
</reference>
<dbReference type="Gene3D" id="1.10.10.60">
    <property type="entry name" value="Homeodomain-like"/>
    <property type="match status" value="2"/>
</dbReference>
<keyword evidence="2" id="KW-0238">DNA-binding</keyword>
<dbReference type="GO" id="GO:0043565">
    <property type="term" value="F:sequence-specific DNA binding"/>
    <property type="evidence" value="ECO:0007669"/>
    <property type="project" value="InterPro"/>
</dbReference>
<dbReference type="SUPFAM" id="SSF46689">
    <property type="entry name" value="Homeodomain-like"/>
    <property type="match status" value="1"/>
</dbReference>
<dbReference type="PROSITE" id="PS00041">
    <property type="entry name" value="HTH_ARAC_FAMILY_1"/>
    <property type="match status" value="1"/>
</dbReference>
<dbReference type="GO" id="GO:0003700">
    <property type="term" value="F:DNA-binding transcription factor activity"/>
    <property type="evidence" value="ECO:0007669"/>
    <property type="project" value="InterPro"/>
</dbReference>
<evidence type="ECO:0000313" key="5">
    <source>
        <dbReference type="EMBL" id="NDW15954.1"/>
    </source>
</evidence>
<gene>
    <name evidence="5" type="ORF">GTQ48_10530</name>
</gene>
<dbReference type="PANTHER" id="PTHR43280:SF30">
    <property type="entry name" value="MMSAB OPERON REGULATORY PROTEIN"/>
    <property type="match status" value="1"/>
</dbReference>
<evidence type="ECO:0000256" key="1">
    <source>
        <dbReference type="ARBA" id="ARBA00023015"/>
    </source>
</evidence>
<evidence type="ECO:0000256" key="2">
    <source>
        <dbReference type="ARBA" id="ARBA00023125"/>
    </source>
</evidence>
<dbReference type="RefSeq" id="WP_163106651.1">
    <property type="nucleotide sequence ID" value="NZ_JAAAWO010000006.1"/>
</dbReference>
<dbReference type="PROSITE" id="PS01124">
    <property type="entry name" value="HTH_ARAC_FAMILY_2"/>
    <property type="match status" value="1"/>
</dbReference>
<keyword evidence="3" id="KW-0804">Transcription</keyword>
<evidence type="ECO:0000259" key="4">
    <source>
        <dbReference type="PROSITE" id="PS01124"/>
    </source>
</evidence>
<dbReference type="Gene3D" id="2.60.120.280">
    <property type="entry name" value="Regulatory protein AraC"/>
    <property type="match status" value="1"/>
</dbReference>
<comment type="caution">
    <text evidence="5">The sequence shown here is derived from an EMBL/GenBank/DDBJ whole genome shotgun (WGS) entry which is preliminary data.</text>
</comment>
<dbReference type="EMBL" id="JAAAWO010000006">
    <property type="protein sequence ID" value="NDW15954.1"/>
    <property type="molecule type" value="Genomic_DNA"/>
</dbReference>
<dbReference type="PANTHER" id="PTHR43280">
    <property type="entry name" value="ARAC-FAMILY TRANSCRIPTIONAL REGULATOR"/>
    <property type="match status" value="1"/>
</dbReference>
<dbReference type="Proteomes" id="UP000471381">
    <property type="component" value="Unassembled WGS sequence"/>
</dbReference>
<sequence>MQSPFTDIINIGQQCFERFIDSSTSPEIMALDIELAGCSNLSGEYVVGRVMPPNHTLFYSLSGEGCFRTPHGSFSLSSGQLITLPAYQSFEVSIASDKWDIIWLNLSDTEQWNGLSKQHPRVIGNINLAALHHAMELLYLEHDNRNREAAMQIIGRHLRQVISQNDHENSEDESNDRHAVRLQSLFAAVENQLQFQWSVESLSKKAHYSAPHLHRLCLKYFKRSPMQQVIYLRMQRARNLLLKTQWPISYIAHYVGYANVFTFSKRFKKSVGKPPREFREASTSDKY</sequence>
<feature type="domain" description="HTH araC/xylS-type" evidence="4">
    <location>
        <begin position="183"/>
        <end position="281"/>
    </location>
</feature>
<dbReference type="Pfam" id="PF12833">
    <property type="entry name" value="HTH_18"/>
    <property type="match status" value="1"/>
</dbReference>
<evidence type="ECO:0000313" key="6">
    <source>
        <dbReference type="Proteomes" id="UP000471381"/>
    </source>
</evidence>
<dbReference type="InterPro" id="IPR018062">
    <property type="entry name" value="HTH_AraC-typ_CS"/>
</dbReference>
<evidence type="ECO:0000256" key="3">
    <source>
        <dbReference type="ARBA" id="ARBA00023163"/>
    </source>
</evidence>
<organism evidence="5 6">
    <name type="scientific">Alteromonas genovensis</name>
    <dbReference type="NCBI Taxonomy" id="471225"/>
    <lineage>
        <taxon>Bacteria</taxon>
        <taxon>Pseudomonadati</taxon>
        <taxon>Pseudomonadota</taxon>
        <taxon>Gammaproteobacteria</taxon>
        <taxon>Alteromonadales</taxon>
        <taxon>Alteromonadaceae</taxon>
        <taxon>Alteromonas/Salinimonas group</taxon>
        <taxon>Alteromonas</taxon>
    </lineage>
</organism>
<accession>A0A6N9TF63</accession>
<dbReference type="SUPFAM" id="SSF51215">
    <property type="entry name" value="Regulatory protein AraC"/>
    <property type="match status" value="1"/>
</dbReference>
<dbReference type="SMART" id="SM00342">
    <property type="entry name" value="HTH_ARAC"/>
    <property type="match status" value="1"/>
</dbReference>
<proteinExistence type="predicted"/>
<keyword evidence="1" id="KW-0805">Transcription regulation</keyword>
<dbReference type="InterPro" id="IPR018060">
    <property type="entry name" value="HTH_AraC"/>
</dbReference>
<name>A0A6N9TF63_9ALTE</name>